<dbReference type="Proteomes" id="UP000094291">
    <property type="component" value="Unassembled WGS sequence"/>
</dbReference>
<organism evidence="3 4">
    <name type="scientific">Terasakiispira papahanaumokuakeensis</name>
    <dbReference type="NCBI Taxonomy" id="197479"/>
    <lineage>
        <taxon>Bacteria</taxon>
        <taxon>Pseudomonadati</taxon>
        <taxon>Pseudomonadota</taxon>
        <taxon>Gammaproteobacteria</taxon>
        <taxon>Oceanospirillales</taxon>
        <taxon>Terasakiispira</taxon>
    </lineage>
</organism>
<feature type="domain" description="GGDEF" evidence="2">
    <location>
        <begin position="196"/>
        <end position="332"/>
    </location>
</feature>
<dbReference type="InterPro" id="IPR029787">
    <property type="entry name" value="Nucleotide_cyclase"/>
</dbReference>
<dbReference type="EMBL" id="MDTQ01000001">
    <property type="protein sequence ID" value="ODC03960.1"/>
    <property type="molecule type" value="Genomic_DNA"/>
</dbReference>
<keyword evidence="1" id="KW-0472">Membrane</keyword>
<feature type="transmembrane region" description="Helical" evidence="1">
    <location>
        <begin position="134"/>
        <end position="157"/>
    </location>
</feature>
<keyword evidence="1" id="KW-0812">Transmembrane</keyword>
<evidence type="ECO:0000313" key="4">
    <source>
        <dbReference type="Proteomes" id="UP000094291"/>
    </source>
</evidence>
<dbReference type="Gene3D" id="3.30.70.270">
    <property type="match status" value="1"/>
</dbReference>
<name>A0A1E2VAC6_9GAMM</name>
<dbReference type="OrthoDB" id="6359365at2"/>
<dbReference type="SMART" id="SM00267">
    <property type="entry name" value="GGDEF"/>
    <property type="match status" value="1"/>
</dbReference>
<accession>A0A1E2VAC6</accession>
<dbReference type="PROSITE" id="PS50887">
    <property type="entry name" value="GGDEF"/>
    <property type="match status" value="1"/>
</dbReference>
<dbReference type="Pfam" id="PF00990">
    <property type="entry name" value="GGDEF"/>
    <property type="match status" value="1"/>
</dbReference>
<dbReference type="InterPro" id="IPR043128">
    <property type="entry name" value="Rev_trsase/Diguanyl_cyclase"/>
</dbReference>
<dbReference type="SUPFAM" id="SSF55073">
    <property type="entry name" value="Nucleotide cyclase"/>
    <property type="match status" value="1"/>
</dbReference>
<proteinExistence type="predicted"/>
<evidence type="ECO:0000259" key="2">
    <source>
        <dbReference type="PROSITE" id="PS50887"/>
    </source>
</evidence>
<dbReference type="STRING" id="197479.BFW38_10830"/>
<dbReference type="NCBIfam" id="TIGR00254">
    <property type="entry name" value="GGDEF"/>
    <property type="match status" value="1"/>
</dbReference>
<protein>
    <recommendedName>
        <fullName evidence="2">GGDEF domain-containing protein</fullName>
    </recommendedName>
</protein>
<feature type="transmembrane region" description="Helical" evidence="1">
    <location>
        <begin position="95"/>
        <end position="122"/>
    </location>
</feature>
<feature type="transmembrane region" description="Helical" evidence="1">
    <location>
        <begin position="9"/>
        <end position="26"/>
    </location>
</feature>
<comment type="caution">
    <text evidence="3">The sequence shown here is derived from an EMBL/GenBank/DDBJ whole genome shotgun (WGS) entry which is preliminary data.</text>
</comment>
<dbReference type="AlphaFoldDB" id="A0A1E2VAC6"/>
<feature type="transmembrane region" description="Helical" evidence="1">
    <location>
        <begin position="65"/>
        <end position="83"/>
    </location>
</feature>
<keyword evidence="4" id="KW-1185">Reference proteome</keyword>
<reference evidence="3 4" key="1">
    <citation type="submission" date="2016-08" db="EMBL/GenBank/DDBJ databases">
        <authorList>
            <person name="Seilhamer J.J."/>
        </authorList>
    </citation>
    <scope>NUCLEOTIDE SEQUENCE [LARGE SCALE GENOMIC DNA]</scope>
    <source>
        <strain evidence="3 4">PH27A</strain>
    </source>
</reference>
<sequence length="332" mass="37302">MICSQPRRFVALLYAATSLLLLLLAANHYMAGFYQAILLPAVLAPIFLGLALLRWHLDSAYSHDPAAIVALICMGLLIVLQPSTDAIPWRFVPMFFFPLLACLLLPKLGATLLSVSLGIAVLAVHPEELKQGEFLLLMLQYGLGLIIAITFASLPALQLRQLASLSDRDNTTDCYNDRHLKARLKAEIARSRATRRPLGLLLIELHQYESLRHDFGLSSSEQLMRDIVIVLRRNSRAGDELYRFDDQTLLLLLPNTTLNGALVLRERLHRLIQMESECELGPIDMSVTPLTLQPGEQIGGLWQRLRHSCYHTLSERLDQPTDTPTRHDFSPN</sequence>
<dbReference type="RefSeq" id="WP_068998642.1">
    <property type="nucleotide sequence ID" value="NZ_MDTQ01000001.1"/>
</dbReference>
<feature type="transmembrane region" description="Helical" evidence="1">
    <location>
        <begin position="32"/>
        <end position="53"/>
    </location>
</feature>
<evidence type="ECO:0000313" key="3">
    <source>
        <dbReference type="EMBL" id="ODC03960.1"/>
    </source>
</evidence>
<evidence type="ECO:0000256" key="1">
    <source>
        <dbReference type="SAM" id="Phobius"/>
    </source>
</evidence>
<gene>
    <name evidence="3" type="ORF">BFW38_10830</name>
</gene>
<dbReference type="InterPro" id="IPR000160">
    <property type="entry name" value="GGDEF_dom"/>
</dbReference>
<keyword evidence="1" id="KW-1133">Transmembrane helix</keyword>